<keyword evidence="1" id="KW-1133">Transmembrane helix</keyword>
<feature type="transmembrane region" description="Helical" evidence="1">
    <location>
        <begin position="20"/>
        <end position="40"/>
    </location>
</feature>
<proteinExistence type="predicted"/>
<dbReference type="EMBL" id="FAXA01000332">
    <property type="protein sequence ID" value="CUV02924.1"/>
    <property type="molecule type" value="Genomic_DNA"/>
</dbReference>
<reference evidence="2" key="1">
    <citation type="submission" date="2015-10" db="EMBL/GenBank/DDBJ databases">
        <authorList>
            <person name="Gilbert D.G."/>
        </authorList>
    </citation>
    <scope>NUCLEOTIDE SEQUENCE</scope>
</reference>
<gene>
    <name evidence="2" type="ORF">MGWOODY_Clf688</name>
</gene>
<protein>
    <submittedName>
        <fullName evidence="2">Uncharacterized protein</fullName>
    </submittedName>
</protein>
<keyword evidence="1" id="KW-0812">Transmembrane</keyword>
<evidence type="ECO:0000313" key="2">
    <source>
        <dbReference type="EMBL" id="CUV02924.1"/>
    </source>
</evidence>
<accession>A0A160V9Y4</accession>
<dbReference type="Pfam" id="PF18761">
    <property type="entry name" value="Heliorhodopsin"/>
    <property type="match status" value="1"/>
</dbReference>
<dbReference type="InterPro" id="IPR041113">
    <property type="entry name" value="Heliorhodopsin"/>
</dbReference>
<organism evidence="2">
    <name type="scientific">hydrothermal vent metagenome</name>
    <dbReference type="NCBI Taxonomy" id="652676"/>
    <lineage>
        <taxon>unclassified sequences</taxon>
        <taxon>metagenomes</taxon>
        <taxon>ecological metagenomes</taxon>
    </lineage>
</organism>
<name>A0A160V9Y4_9ZZZZ</name>
<keyword evidence="1" id="KW-0472">Membrane</keyword>
<sequence>MVIGIYLFGAGCGDGGPPGFVYGIFGSIFLFFNVFAINMVL</sequence>
<evidence type="ECO:0000256" key="1">
    <source>
        <dbReference type="SAM" id="Phobius"/>
    </source>
</evidence>
<dbReference type="AlphaFoldDB" id="A0A160V9Y4"/>